<keyword evidence="4" id="KW-1185">Reference proteome</keyword>
<evidence type="ECO:0000259" key="2">
    <source>
        <dbReference type="Pfam" id="PF14111"/>
    </source>
</evidence>
<gene>
    <name evidence="3" type="ORF">LTRI10_LOCUS36504</name>
</gene>
<protein>
    <recommendedName>
        <fullName evidence="2">DUF4283 domain-containing protein</fullName>
    </recommendedName>
</protein>
<dbReference type="PANTHER" id="PTHR31286">
    <property type="entry name" value="GLYCINE-RICH CELL WALL STRUCTURAL PROTEIN 1.8-LIKE"/>
    <property type="match status" value="1"/>
</dbReference>
<dbReference type="Pfam" id="PF14111">
    <property type="entry name" value="DUF4283"/>
    <property type="match status" value="1"/>
</dbReference>
<name>A0AAV2FCV0_9ROSI</name>
<feature type="region of interest" description="Disordered" evidence="1">
    <location>
        <begin position="213"/>
        <end position="235"/>
    </location>
</feature>
<evidence type="ECO:0000313" key="3">
    <source>
        <dbReference type="EMBL" id="CAL1396119.1"/>
    </source>
</evidence>
<dbReference type="AlphaFoldDB" id="A0AAV2FCV0"/>
<evidence type="ECO:0000256" key="1">
    <source>
        <dbReference type="SAM" id="MobiDB-lite"/>
    </source>
</evidence>
<dbReference type="InterPro" id="IPR040256">
    <property type="entry name" value="At4g02000-like"/>
</dbReference>
<dbReference type="Proteomes" id="UP001497516">
    <property type="component" value="Chromosome 6"/>
</dbReference>
<dbReference type="InterPro" id="IPR025558">
    <property type="entry name" value="DUF4283"/>
</dbReference>
<proteinExistence type="predicted"/>
<accession>A0AAV2FCV0</accession>
<reference evidence="3 4" key="1">
    <citation type="submission" date="2024-04" db="EMBL/GenBank/DDBJ databases">
        <authorList>
            <person name="Fracassetti M."/>
        </authorList>
    </citation>
    <scope>NUCLEOTIDE SEQUENCE [LARGE SCALE GENOMIC DNA]</scope>
</reference>
<dbReference type="PANTHER" id="PTHR31286:SF99">
    <property type="entry name" value="DUF4283 DOMAIN-CONTAINING PROTEIN"/>
    <property type="match status" value="1"/>
</dbReference>
<organism evidence="3 4">
    <name type="scientific">Linum trigynum</name>
    <dbReference type="NCBI Taxonomy" id="586398"/>
    <lineage>
        <taxon>Eukaryota</taxon>
        <taxon>Viridiplantae</taxon>
        <taxon>Streptophyta</taxon>
        <taxon>Embryophyta</taxon>
        <taxon>Tracheophyta</taxon>
        <taxon>Spermatophyta</taxon>
        <taxon>Magnoliopsida</taxon>
        <taxon>eudicotyledons</taxon>
        <taxon>Gunneridae</taxon>
        <taxon>Pentapetalae</taxon>
        <taxon>rosids</taxon>
        <taxon>fabids</taxon>
        <taxon>Malpighiales</taxon>
        <taxon>Linaceae</taxon>
        <taxon>Linum</taxon>
    </lineage>
</organism>
<dbReference type="EMBL" id="OZ034819">
    <property type="protein sequence ID" value="CAL1396119.1"/>
    <property type="molecule type" value="Genomic_DNA"/>
</dbReference>
<evidence type="ECO:0000313" key="4">
    <source>
        <dbReference type="Proteomes" id="UP001497516"/>
    </source>
</evidence>
<sequence length="235" mass="25771">MTDPSVAIAQSGRSSDTAQLLASLTSMTTVPLINNPATPSCAVEDEPMIFTEKEGSGGKTTSLPPRYAGVLTGVKALANPQPAAKQWLPVGEHDLIPGEHLGEPALKVSPKFKSRLCAPWQRALVVRLMGIKVGYTTLCSRLRSQWRPIGSMEVMDLNHDCFLVKLENEQDYFKALTNGPWTIFYHYILVQQWSPRFKTSDPLPKKMIVSATGSESPLLPQGSPNLFGQPDRPNN</sequence>
<feature type="compositionally biased region" description="Polar residues" evidence="1">
    <location>
        <begin position="222"/>
        <end position="235"/>
    </location>
</feature>
<feature type="domain" description="DUF4283" evidence="2">
    <location>
        <begin position="119"/>
        <end position="199"/>
    </location>
</feature>